<keyword evidence="1 4" id="KW-0696">RNA-directed RNA polymerase</keyword>
<evidence type="ECO:0000313" key="5">
    <source>
        <dbReference type="Proteomes" id="UP000830538"/>
    </source>
</evidence>
<evidence type="ECO:0000256" key="3">
    <source>
        <dbReference type="ARBA" id="ARBA00022695"/>
    </source>
</evidence>
<keyword evidence="2" id="KW-0808">Transferase</keyword>
<dbReference type="GeneID" id="80538886"/>
<keyword evidence="5" id="KW-1185">Reference proteome</keyword>
<dbReference type="InterPro" id="IPR043502">
    <property type="entry name" value="DNA/RNA_pol_sf"/>
</dbReference>
<evidence type="ECO:0000256" key="2">
    <source>
        <dbReference type="ARBA" id="ARBA00022679"/>
    </source>
</evidence>
<dbReference type="RefSeq" id="YP_010800311.1">
    <property type="nucleotide sequence ID" value="NC_076837.1"/>
</dbReference>
<evidence type="ECO:0000313" key="4">
    <source>
        <dbReference type="EMBL" id="QJT73680.1"/>
    </source>
</evidence>
<proteinExistence type="predicted"/>
<dbReference type="SUPFAM" id="SSF56672">
    <property type="entry name" value="DNA/RNA polymerases"/>
    <property type="match status" value="1"/>
</dbReference>
<keyword evidence="3" id="KW-0548">Nucleotidyltransferase</keyword>
<dbReference type="EMBL" id="MN605480">
    <property type="protein sequence ID" value="QJT73680.1"/>
    <property type="molecule type" value="Genomic_RNA"/>
</dbReference>
<reference evidence="4" key="1">
    <citation type="journal article" date="2021" name="MBio">
        <title>Novel Mycoviruses Discovered in the Mycovirome of a Necrotrophic Fungus.</title>
        <authorList>
            <person name="Ruiz-Padilla A."/>
            <person name="Rodriguez-Romero J."/>
            <person name="Gomez-Cid I."/>
            <person name="Pacifico D."/>
            <person name="Ayllon M.A."/>
        </authorList>
    </citation>
    <scope>NUCLEOTIDE SEQUENCE</scope>
    <source>
        <strain evidence="4">BCS15_DN11704</strain>
    </source>
</reference>
<sequence length="635" mass="73238">MSSSTKLTCRIAGCPASRSLRKALKDAHAIVCMEFSLHGDTQPLEVARECSSLRKTWEGMWSDLLGQKKNERTKKRLSAALKSTRRLFDRECIPCDEIVKEREKNAWLSHMKDGPVTKPSRWAPDPLGMLALHVRELINGWKREEDSEGEEIYCPDQQGCFEVKQGKGGTLACSEDEESLDYSLLRLGVAKTKGKARVVTMQCARAKRVLAPVHNALYNHLSSSGWLVRGDFTKGDAEEVIADNKPGELFTSGDYSSATNELHQDAVKTVVAEICNSRAVSPDEKRVLWRSFQRLRIKTCHGVKEVNRGSMMGNLCSFPILCLINKACYDIVCDIMHGPFAHRKGKFNGDDCLFNADSEFYRLWVEVTSTFGLVVNHEKTGRSERFLELNSNTYDSVAHRFVAKPVLSFLLRERDSKECLITQALDGMSSFGNSVKEYAVNVLLRREISLRHINIQTLPVKWLNRHVKRAWFRNALVRGPVPLRRVGVERKIDMVVDRPPKSRFYPLFDRWCKDLKAEYIERWKGQKVRPMSETLVKTNIRKWIDQEREPNVSLFRLRLGPRRWRFVWPREILEFLKNEGTFDRFTVSEAECDSLWIDDHKCLKSEFTHSWGVQAVFFSQPLELDYRKQYPMGYR</sequence>
<organism evidence="4 5">
    <name type="scientific">Botrytis cinerea ourmia-like virus 14</name>
    <dbReference type="NCBI Taxonomy" id="2735948"/>
    <lineage>
        <taxon>Viruses</taxon>
        <taxon>Riboviria</taxon>
        <taxon>Orthornavirae</taxon>
        <taxon>Lenarviricota</taxon>
        <taxon>Miaviricetes</taxon>
        <taxon>Ourlivirales</taxon>
        <taxon>Botourmiaviridae</taxon>
        <taxon>Botoulivirus</taxon>
        <taxon>Botoulivirus epsilonbotrytidis</taxon>
    </lineage>
</organism>
<evidence type="ECO:0000256" key="1">
    <source>
        <dbReference type="ARBA" id="ARBA00022484"/>
    </source>
</evidence>
<accession>A0ABX6P1V8</accession>
<dbReference type="Proteomes" id="UP000830538">
    <property type="component" value="Segment"/>
</dbReference>
<dbReference type="GO" id="GO:0003968">
    <property type="term" value="F:RNA-directed RNA polymerase activity"/>
    <property type="evidence" value="ECO:0007669"/>
    <property type="project" value="UniProtKB-KW"/>
</dbReference>
<name>A0ABX6P1V8_9VIRU</name>
<protein>
    <submittedName>
        <fullName evidence="4">RNA-dependent RNA polymerase</fullName>
    </submittedName>
</protein>